<comment type="caution">
    <text evidence="12">The sequence shown here is derived from an EMBL/GenBank/DDBJ whole genome shotgun (WGS) entry which is preliminary data.</text>
</comment>
<dbReference type="SMART" id="SM00388">
    <property type="entry name" value="HisKA"/>
    <property type="match status" value="1"/>
</dbReference>
<dbReference type="SUPFAM" id="SSF55874">
    <property type="entry name" value="ATPase domain of HSP90 chaperone/DNA topoisomerase II/histidine kinase"/>
    <property type="match status" value="1"/>
</dbReference>
<dbReference type="Gene3D" id="3.30.565.10">
    <property type="entry name" value="Histidine kinase-like ATPase, C-terminal domain"/>
    <property type="match status" value="1"/>
</dbReference>
<gene>
    <name evidence="12" type="ORF">HNQ80_001311</name>
</gene>
<keyword evidence="7" id="KW-0067">ATP-binding</keyword>
<dbReference type="InterPro" id="IPR013656">
    <property type="entry name" value="PAS_4"/>
</dbReference>
<dbReference type="Gene3D" id="3.30.450.20">
    <property type="entry name" value="PAS domain"/>
    <property type="match status" value="1"/>
</dbReference>
<dbReference type="InterPro" id="IPR003594">
    <property type="entry name" value="HATPase_dom"/>
</dbReference>
<dbReference type="RefSeq" id="WP_184309324.1">
    <property type="nucleotide sequence ID" value="NZ_JACHEN010000006.1"/>
</dbReference>
<feature type="transmembrane region" description="Helical" evidence="9">
    <location>
        <begin position="58"/>
        <end position="76"/>
    </location>
</feature>
<proteinExistence type="predicted"/>
<evidence type="ECO:0000313" key="12">
    <source>
        <dbReference type="EMBL" id="MBB6215222.1"/>
    </source>
</evidence>
<comment type="catalytic activity">
    <reaction evidence="1">
        <text>ATP + protein L-histidine = ADP + protein N-phospho-L-histidine.</text>
        <dbReference type="EC" id="2.7.13.3"/>
    </reaction>
</comment>
<dbReference type="PROSITE" id="PS50113">
    <property type="entry name" value="PAC"/>
    <property type="match status" value="1"/>
</dbReference>
<keyword evidence="13" id="KW-1185">Reference proteome</keyword>
<keyword evidence="9" id="KW-1133">Transmembrane helix</keyword>
<keyword evidence="4" id="KW-0808">Transferase</keyword>
<keyword evidence="6" id="KW-0418">Kinase</keyword>
<sequence length="477" mass="54739">MNTRQKYKGFIVFSVLIITLLHYVTGSSIWGFHDFYRRLYYIPIILAAFQFGLRGAMLTALSIIALYAPHLLIYFGRVNIEVINQMLEASMFIIIGMITGALVESESRVRRLLEIQITKLTDLENYTQNILDSILNGVVAIDREMKISSVNREGAKLLRIEDQQNATYIYDYFEDGEEVKELILKAMVQEDNVSAYETTSLKEHPGKQTIRIHGYPLRNILNRVAGMVIILEDITELKRLEGQIRRVDKLSAVGELASGIAHEIRNPLGIIKTISQTINKDIEDEDIREGLEIIEIEINRANKVIQELLDFAKPSVFNYKNQSIDQLIKDVIRITNKYAEQHRVRIHYKREEDVFVFLDADKLKQAFVNVILNAIQAMNEGGNLCVELQDKDCWVKISFIDEGKGIEQERLEKIFEPFYTTKEKGTGLGLAIAHRIIEEHKGYMEIESEIGAGTRLDIFMPRHLEGGHEKDEENTDC</sequence>
<dbReference type="SMART" id="SM00387">
    <property type="entry name" value="HATPase_c"/>
    <property type="match status" value="1"/>
</dbReference>
<evidence type="ECO:0000256" key="8">
    <source>
        <dbReference type="ARBA" id="ARBA00023012"/>
    </source>
</evidence>
<organism evidence="12 13">
    <name type="scientific">Anaerosolibacter carboniphilus</name>
    <dbReference type="NCBI Taxonomy" id="1417629"/>
    <lineage>
        <taxon>Bacteria</taxon>
        <taxon>Bacillati</taxon>
        <taxon>Bacillota</taxon>
        <taxon>Clostridia</taxon>
        <taxon>Peptostreptococcales</taxon>
        <taxon>Thermotaleaceae</taxon>
        <taxon>Anaerosolibacter</taxon>
    </lineage>
</organism>
<dbReference type="InterPro" id="IPR003661">
    <property type="entry name" value="HisK_dim/P_dom"/>
</dbReference>
<dbReference type="AlphaFoldDB" id="A0A841KWC3"/>
<evidence type="ECO:0000313" key="13">
    <source>
        <dbReference type="Proteomes" id="UP000579281"/>
    </source>
</evidence>
<dbReference type="SUPFAM" id="SSF47384">
    <property type="entry name" value="Homodimeric domain of signal transducing histidine kinase"/>
    <property type="match status" value="1"/>
</dbReference>
<feature type="domain" description="PAC" evidence="11">
    <location>
        <begin position="194"/>
        <end position="246"/>
    </location>
</feature>
<keyword evidence="9" id="KW-0472">Membrane</keyword>
<feature type="domain" description="Histidine kinase" evidence="10">
    <location>
        <begin position="259"/>
        <end position="464"/>
    </location>
</feature>
<evidence type="ECO:0000256" key="7">
    <source>
        <dbReference type="ARBA" id="ARBA00022840"/>
    </source>
</evidence>
<name>A0A841KWC3_9FIRM</name>
<evidence type="ECO:0000256" key="2">
    <source>
        <dbReference type="ARBA" id="ARBA00012438"/>
    </source>
</evidence>
<evidence type="ECO:0000256" key="4">
    <source>
        <dbReference type="ARBA" id="ARBA00022679"/>
    </source>
</evidence>
<dbReference type="Pfam" id="PF02518">
    <property type="entry name" value="HATPase_c"/>
    <property type="match status" value="1"/>
</dbReference>
<dbReference type="EMBL" id="JACHEN010000006">
    <property type="protein sequence ID" value="MBB6215222.1"/>
    <property type="molecule type" value="Genomic_DNA"/>
</dbReference>
<keyword evidence="3" id="KW-0597">Phosphoprotein</keyword>
<dbReference type="InterPro" id="IPR036097">
    <property type="entry name" value="HisK_dim/P_sf"/>
</dbReference>
<protein>
    <recommendedName>
        <fullName evidence="2">histidine kinase</fullName>
        <ecNumber evidence="2">2.7.13.3</ecNumber>
    </recommendedName>
</protein>
<dbReference type="InterPro" id="IPR005467">
    <property type="entry name" value="His_kinase_dom"/>
</dbReference>
<dbReference type="PANTHER" id="PTHR43065:SF10">
    <property type="entry name" value="PEROXIDE STRESS-ACTIVATED HISTIDINE KINASE MAK3"/>
    <property type="match status" value="1"/>
</dbReference>
<dbReference type="InterPro" id="IPR000700">
    <property type="entry name" value="PAS-assoc_C"/>
</dbReference>
<accession>A0A841KWC3</accession>
<keyword evidence="5" id="KW-0547">Nucleotide-binding</keyword>
<evidence type="ECO:0000256" key="9">
    <source>
        <dbReference type="SAM" id="Phobius"/>
    </source>
</evidence>
<reference evidence="12 13" key="1">
    <citation type="submission" date="2020-08" db="EMBL/GenBank/DDBJ databases">
        <title>Genomic Encyclopedia of Type Strains, Phase IV (KMG-IV): sequencing the most valuable type-strain genomes for metagenomic binning, comparative biology and taxonomic classification.</title>
        <authorList>
            <person name="Goeker M."/>
        </authorList>
    </citation>
    <scope>NUCLEOTIDE SEQUENCE [LARGE SCALE GENOMIC DNA]</scope>
    <source>
        <strain evidence="12 13">DSM 103526</strain>
    </source>
</reference>
<feature type="transmembrane region" description="Helical" evidence="9">
    <location>
        <begin position="82"/>
        <end position="103"/>
    </location>
</feature>
<keyword evidence="8" id="KW-0902">Two-component regulatory system</keyword>
<dbReference type="PANTHER" id="PTHR43065">
    <property type="entry name" value="SENSOR HISTIDINE KINASE"/>
    <property type="match status" value="1"/>
</dbReference>
<dbReference type="PRINTS" id="PR00344">
    <property type="entry name" value="BCTRLSENSOR"/>
</dbReference>
<dbReference type="InterPro" id="IPR004358">
    <property type="entry name" value="Sig_transdc_His_kin-like_C"/>
</dbReference>
<keyword evidence="9" id="KW-0812">Transmembrane</keyword>
<dbReference type="Gene3D" id="1.10.287.130">
    <property type="match status" value="1"/>
</dbReference>
<dbReference type="InterPro" id="IPR035965">
    <property type="entry name" value="PAS-like_dom_sf"/>
</dbReference>
<dbReference type="GO" id="GO:0000155">
    <property type="term" value="F:phosphorelay sensor kinase activity"/>
    <property type="evidence" value="ECO:0007669"/>
    <property type="project" value="InterPro"/>
</dbReference>
<dbReference type="InterPro" id="IPR036890">
    <property type="entry name" value="HATPase_C_sf"/>
</dbReference>
<evidence type="ECO:0000259" key="10">
    <source>
        <dbReference type="PROSITE" id="PS50109"/>
    </source>
</evidence>
<evidence type="ECO:0000256" key="3">
    <source>
        <dbReference type="ARBA" id="ARBA00022553"/>
    </source>
</evidence>
<dbReference type="SUPFAM" id="SSF55785">
    <property type="entry name" value="PYP-like sensor domain (PAS domain)"/>
    <property type="match status" value="1"/>
</dbReference>
<dbReference type="PROSITE" id="PS50109">
    <property type="entry name" value="HIS_KIN"/>
    <property type="match status" value="1"/>
</dbReference>
<evidence type="ECO:0000256" key="6">
    <source>
        <dbReference type="ARBA" id="ARBA00022777"/>
    </source>
</evidence>
<dbReference type="GO" id="GO:0005524">
    <property type="term" value="F:ATP binding"/>
    <property type="evidence" value="ECO:0007669"/>
    <property type="project" value="UniProtKB-KW"/>
</dbReference>
<evidence type="ECO:0000256" key="1">
    <source>
        <dbReference type="ARBA" id="ARBA00000085"/>
    </source>
</evidence>
<dbReference type="Proteomes" id="UP000579281">
    <property type="component" value="Unassembled WGS sequence"/>
</dbReference>
<dbReference type="Pfam" id="PF00512">
    <property type="entry name" value="HisKA"/>
    <property type="match status" value="1"/>
</dbReference>
<dbReference type="CDD" id="cd00082">
    <property type="entry name" value="HisKA"/>
    <property type="match status" value="1"/>
</dbReference>
<evidence type="ECO:0000259" key="11">
    <source>
        <dbReference type="PROSITE" id="PS50113"/>
    </source>
</evidence>
<dbReference type="Pfam" id="PF08448">
    <property type="entry name" value="PAS_4"/>
    <property type="match status" value="1"/>
</dbReference>
<dbReference type="EC" id="2.7.13.3" evidence="2"/>
<evidence type="ECO:0000256" key="5">
    <source>
        <dbReference type="ARBA" id="ARBA00022741"/>
    </source>
</evidence>